<keyword evidence="2" id="KW-0804">Transcription</keyword>
<dbReference type="Gene3D" id="1.10.472.10">
    <property type="entry name" value="Cyclin-like"/>
    <property type="match status" value="2"/>
</dbReference>
<feature type="domain" description="Transcription factor TFIIB cyclin-like" evidence="4">
    <location>
        <begin position="487"/>
        <end position="563"/>
    </location>
</feature>
<dbReference type="GO" id="GO:0017025">
    <property type="term" value="F:TBP-class protein binding"/>
    <property type="evidence" value="ECO:0007669"/>
    <property type="project" value="InterPro"/>
</dbReference>
<feature type="region of interest" description="Disordered" evidence="3">
    <location>
        <begin position="358"/>
        <end position="379"/>
    </location>
</feature>
<evidence type="ECO:0000259" key="4">
    <source>
        <dbReference type="Pfam" id="PF00382"/>
    </source>
</evidence>
<gene>
    <name evidence="5" type="ORF">GGI25_004898</name>
</gene>
<dbReference type="EMBL" id="JANBTW010000074">
    <property type="protein sequence ID" value="KAJ2672917.1"/>
    <property type="molecule type" value="Genomic_DNA"/>
</dbReference>
<feature type="compositionally biased region" description="Basic and acidic residues" evidence="3">
    <location>
        <begin position="358"/>
        <end position="368"/>
    </location>
</feature>
<dbReference type="InterPro" id="IPR000812">
    <property type="entry name" value="TFIIB"/>
</dbReference>
<evidence type="ECO:0000313" key="6">
    <source>
        <dbReference type="Proteomes" id="UP001151518"/>
    </source>
</evidence>
<dbReference type="InterPro" id="IPR036915">
    <property type="entry name" value="Cyclin-like_sf"/>
</dbReference>
<accession>A0A9W8FZK2</accession>
<protein>
    <recommendedName>
        <fullName evidence="4">Transcription factor TFIIB cyclin-like domain-containing protein</fullName>
    </recommendedName>
</protein>
<dbReference type="OrthoDB" id="25790at2759"/>
<proteinExistence type="predicted"/>
<feature type="compositionally biased region" description="Low complexity" evidence="3">
    <location>
        <begin position="369"/>
        <end position="378"/>
    </location>
</feature>
<evidence type="ECO:0000313" key="5">
    <source>
        <dbReference type="EMBL" id="KAJ2672917.1"/>
    </source>
</evidence>
<dbReference type="GO" id="GO:0070897">
    <property type="term" value="P:transcription preinitiation complex assembly"/>
    <property type="evidence" value="ECO:0007669"/>
    <property type="project" value="InterPro"/>
</dbReference>
<organism evidence="5 6">
    <name type="scientific">Coemansia spiralis</name>
    <dbReference type="NCBI Taxonomy" id="417178"/>
    <lineage>
        <taxon>Eukaryota</taxon>
        <taxon>Fungi</taxon>
        <taxon>Fungi incertae sedis</taxon>
        <taxon>Zoopagomycota</taxon>
        <taxon>Kickxellomycotina</taxon>
        <taxon>Kickxellomycetes</taxon>
        <taxon>Kickxellales</taxon>
        <taxon>Kickxellaceae</taxon>
        <taxon>Coemansia</taxon>
    </lineage>
</organism>
<dbReference type="GO" id="GO:0097550">
    <property type="term" value="C:transcription preinitiation complex"/>
    <property type="evidence" value="ECO:0007669"/>
    <property type="project" value="TreeGrafter"/>
</dbReference>
<feature type="compositionally biased region" description="Polar residues" evidence="3">
    <location>
        <begin position="9"/>
        <end position="27"/>
    </location>
</feature>
<sequence>MGEEDTRRMQVTSLLNPLPEQSSSSALSLPRGNGGNTPAMRKHQSASTSQESYFPPLNSFSFSASNLVATPGRSEPATYKISTPGTNSNSFSIVNDKESFEMALWRQESGLGPPKHPVLGGSRLECLETLRDPPTISIVNRSQSPASLSSSSSSSPYYNALMRQHRQGAARQPNNTSDPLNHICRGPNGKAGGKAPASSVRQRKQGYRDSHGATERSRSDVDLQIFVPRQPIIGHSAMSADRPGDFIHPLPNDDLGSPSTHFDEGFISNAALSHIASMLPGRLPPIPTPLSASHTMPLQRSSQPNTILPSLQSATFAYGSYSSVTNSSPCNTDNTKEVAMDGFASSSPVKCLRADNIKVSDDEARENSDNSNSPSTSSLETAYGSNAVCVDSALTSSSSDTLLACASLSVSTEFRLEASTEAISIPRLKPRRITSRRKVSPASTSSSLLDAENEQDIQQPSPETKDETADLASCRNKGGAPLFDWQRLEVPEAIWDEAQELYDKVKVMKKVQNRQPICKRHAILAALMFILCRNNGYPRTFAELCTAGKVTKREIGMYYKLMTQVLGSEYTSKPMAKPSEFLQRWCTVLELPSWIAAAATQVYDRADAMAIVQGKCPISVSAASLWLVIWCYNHRHGLKQMEFKVPSDTSVSSSALPNMQSLNASRHTIDCDQRDVCKAASVVIATLTSVFKLLLPHLNTLVGNILNEHL</sequence>
<evidence type="ECO:0000256" key="2">
    <source>
        <dbReference type="ARBA" id="ARBA00023163"/>
    </source>
</evidence>
<feature type="domain" description="Transcription factor TFIIB cyclin-like" evidence="4">
    <location>
        <begin position="572"/>
        <end position="639"/>
    </location>
</feature>
<dbReference type="Proteomes" id="UP001151518">
    <property type="component" value="Unassembled WGS sequence"/>
</dbReference>
<dbReference type="Pfam" id="PF00382">
    <property type="entry name" value="TFIIB"/>
    <property type="match status" value="2"/>
</dbReference>
<feature type="region of interest" description="Disordered" evidence="3">
    <location>
        <begin position="1"/>
        <end position="52"/>
    </location>
</feature>
<comment type="caution">
    <text evidence="5">The sequence shown here is derived from an EMBL/GenBank/DDBJ whole genome shotgun (WGS) entry which is preliminary data.</text>
</comment>
<evidence type="ECO:0000256" key="1">
    <source>
        <dbReference type="ARBA" id="ARBA00023015"/>
    </source>
</evidence>
<evidence type="ECO:0000256" key="3">
    <source>
        <dbReference type="SAM" id="MobiDB-lite"/>
    </source>
</evidence>
<dbReference type="SUPFAM" id="SSF47954">
    <property type="entry name" value="Cyclin-like"/>
    <property type="match status" value="2"/>
</dbReference>
<dbReference type="PANTHER" id="PTHR11618">
    <property type="entry name" value="TRANSCRIPTION INITIATION FACTOR IIB-RELATED"/>
    <property type="match status" value="1"/>
</dbReference>
<feature type="compositionally biased region" description="Basic and acidic residues" evidence="3">
    <location>
        <begin position="206"/>
        <end position="219"/>
    </location>
</feature>
<name>A0A9W8FZK2_9FUNG</name>
<dbReference type="PANTHER" id="PTHR11618:SF13">
    <property type="entry name" value="TRANSCRIPTION INITIATION FACTOR IIB"/>
    <property type="match status" value="1"/>
</dbReference>
<feature type="region of interest" description="Disordered" evidence="3">
    <location>
        <begin position="433"/>
        <end position="471"/>
    </location>
</feature>
<dbReference type="AlphaFoldDB" id="A0A9W8FZK2"/>
<keyword evidence="1" id="KW-0805">Transcription regulation</keyword>
<feature type="compositionally biased region" description="Low complexity" evidence="3">
    <location>
        <begin position="142"/>
        <end position="155"/>
    </location>
</feature>
<reference evidence="5" key="1">
    <citation type="submission" date="2022-07" db="EMBL/GenBank/DDBJ databases">
        <title>Phylogenomic reconstructions and comparative analyses of Kickxellomycotina fungi.</title>
        <authorList>
            <person name="Reynolds N.K."/>
            <person name="Stajich J.E."/>
            <person name="Barry K."/>
            <person name="Grigoriev I.V."/>
            <person name="Crous P."/>
            <person name="Smith M.E."/>
        </authorList>
    </citation>
    <scope>NUCLEOTIDE SEQUENCE</scope>
    <source>
        <strain evidence="5">NRRL 3115</strain>
    </source>
</reference>
<feature type="region of interest" description="Disordered" evidence="3">
    <location>
        <begin position="136"/>
        <end position="219"/>
    </location>
</feature>
<dbReference type="GO" id="GO:0005634">
    <property type="term" value="C:nucleus"/>
    <property type="evidence" value="ECO:0007669"/>
    <property type="project" value="TreeGrafter"/>
</dbReference>
<dbReference type="InterPro" id="IPR013150">
    <property type="entry name" value="TFIIB_cyclin"/>
</dbReference>